<dbReference type="CDD" id="cd21693">
    <property type="entry name" value="GINS_B_Psf3"/>
    <property type="match status" value="1"/>
</dbReference>
<reference evidence="2 3" key="1">
    <citation type="submission" date="2024-10" db="EMBL/GenBank/DDBJ databases">
        <title>Updated reference genomes for cyclostephanoid diatoms.</title>
        <authorList>
            <person name="Roberts W.R."/>
            <person name="Alverson A.J."/>
        </authorList>
    </citation>
    <scope>NUCLEOTIDE SEQUENCE [LARGE SCALE GENOMIC DNA]</scope>
    <source>
        <strain evidence="2 3">AJA010-31</strain>
    </source>
</reference>
<dbReference type="PANTHER" id="PTHR22768">
    <property type="entry name" value="DNA REPLICATION COMPLEX GINS PROTEIN PSF3"/>
    <property type="match status" value="1"/>
</dbReference>
<dbReference type="InterPro" id="IPR038437">
    <property type="entry name" value="GINS_Psf3_sf"/>
</dbReference>
<protein>
    <recommendedName>
        <fullName evidence="4">DNA replication complex GINS protein PSF3</fullName>
    </recommendedName>
</protein>
<dbReference type="InterPro" id="IPR010492">
    <property type="entry name" value="GINS_Psf3"/>
</dbReference>
<accession>A0ABD3Q299</accession>
<dbReference type="SUPFAM" id="SSF158573">
    <property type="entry name" value="GINS helical bundle-like"/>
    <property type="match status" value="1"/>
</dbReference>
<dbReference type="Gene3D" id="1.20.58.2050">
    <property type="match status" value="1"/>
</dbReference>
<gene>
    <name evidence="2" type="ORF">ACHAWO_001660</name>
</gene>
<dbReference type="InterPro" id="IPR036224">
    <property type="entry name" value="GINS_bundle-like_dom_sf"/>
</dbReference>
<feature type="region of interest" description="Disordered" evidence="1">
    <location>
        <begin position="30"/>
        <end position="58"/>
    </location>
</feature>
<dbReference type="PANTHER" id="PTHR22768:SF0">
    <property type="entry name" value="DNA REPLICATION COMPLEX GINS PROTEIN PSF3"/>
    <property type="match status" value="1"/>
</dbReference>
<organism evidence="2 3">
    <name type="scientific">Cyclotella atomus</name>
    <dbReference type="NCBI Taxonomy" id="382360"/>
    <lineage>
        <taxon>Eukaryota</taxon>
        <taxon>Sar</taxon>
        <taxon>Stramenopiles</taxon>
        <taxon>Ochrophyta</taxon>
        <taxon>Bacillariophyta</taxon>
        <taxon>Coscinodiscophyceae</taxon>
        <taxon>Thalassiosirophycidae</taxon>
        <taxon>Stephanodiscales</taxon>
        <taxon>Stephanodiscaceae</taxon>
        <taxon>Cyclotella</taxon>
    </lineage>
</organism>
<dbReference type="Proteomes" id="UP001530400">
    <property type="component" value="Unassembled WGS sequence"/>
</dbReference>
<evidence type="ECO:0000313" key="3">
    <source>
        <dbReference type="Proteomes" id="UP001530400"/>
    </source>
</evidence>
<comment type="caution">
    <text evidence="2">The sequence shown here is derived from an EMBL/GenBank/DDBJ whole genome shotgun (WGS) entry which is preliminary data.</text>
</comment>
<sequence length="234" mass="26092">MPSYYDIDTILAEEELIQIRPSFPFSHLSHLDPESSNRKRRRVDKENVGNSRTSIRGGGHVLEEGTKIKMPMWAVDRWVVLGFVRVTLPGIYGSKMKERLLADPVSVDLGSKNSHYFLTGLLLTSLLQRASQIAKRHRSRSASSPASQLSNLAQSLQLSLLTTMMGERLRRNFDWTLSALDAMEDDASGHVEKLSFLEKRMFERGVESSGAVVRWRDGGCGRIGGKGVMKGMAA</sequence>
<dbReference type="EMBL" id="JALLPJ020000388">
    <property type="protein sequence ID" value="KAL3793611.1"/>
    <property type="molecule type" value="Genomic_DNA"/>
</dbReference>
<name>A0ABD3Q299_9STRA</name>
<keyword evidence="3" id="KW-1185">Reference proteome</keyword>
<evidence type="ECO:0000256" key="1">
    <source>
        <dbReference type="SAM" id="MobiDB-lite"/>
    </source>
</evidence>
<evidence type="ECO:0000313" key="2">
    <source>
        <dbReference type="EMBL" id="KAL3793611.1"/>
    </source>
</evidence>
<evidence type="ECO:0008006" key="4">
    <source>
        <dbReference type="Google" id="ProtNLM"/>
    </source>
</evidence>
<dbReference type="SUPFAM" id="SSF160059">
    <property type="entry name" value="PriA/YqbF domain"/>
    <property type="match status" value="1"/>
</dbReference>
<proteinExistence type="predicted"/>
<dbReference type="AlphaFoldDB" id="A0ABD3Q299"/>
<feature type="compositionally biased region" description="Basic and acidic residues" evidence="1">
    <location>
        <begin position="30"/>
        <end position="47"/>
    </location>
</feature>